<proteinExistence type="predicted"/>
<name>A0AAV2Q4K7_MEGNR</name>
<evidence type="ECO:0000313" key="2">
    <source>
        <dbReference type="Proteomes" id="UP001497623"/>
    </source>
</evidence>
<organism evidence="1 2">
    <name type="scientific">Meganyctiphanes norvegica</name>
    <name type="common">Northern krill</name>
    <name type="synonym">Thysanopoda norvegica</name>
    <dbReference type="NCBI Taxonomy" id="48144"/>
    <lineage>
        <taxon>Eukaryota</taxon>
        <taxon>Metazoa</taxon>
        <taxon>Ecdysozoa</taxon>
        <taxon>Arthropoda</taxon>
        <taxon>Crustacea</taxon>
        <taxon>Multicrustacea</taxon>
        <taxon>Malacostraca</taxon>
        <taxon>Eumalacostraca</taxon>
        <taxon>Eucarida</taxon>
        <taxon>Euphausiacea</taxon>
        <taxon>Euphausiidae</taxon>
        <taxon>Meganyctiphanes</taxon>
    </lineage>
</organism>
<sequence length="225" mass="25132">MLSGLLVVNCGITCYHCTDDLDTSPSYPYREDCGLYDYDGTKFYMEYGNMCEIMIYDNGHTVRFPCKAHHDDGYCYDYVTHVNCFCTGDLCNTHSFCAQCGYPRPTPAENVITTLTTAKPSTFSPDTTTMTIAEPSPHSGNLRCYTCFNCPTIDESTPTIEDASFVTCVSTFLLSSDMEVIRSESDEDHPGGSCIQHSQTLMCWCSKDLCNDGSLPQNYKLIHLE</sequence>
<protein>
    <submittedName>
        <fullName evidence="1">Uncharacterized protein</fullName>
    </submittedName>
</protein>
<keyword evidence="2" id="KW-1185">Reference proteome</keyword>
<dbReference type="Proteomes" id="UP001497623">
    <property type="component" value="Unassembled WGS sequence"/>
</dbReference>
<gene>
    <name evidence="1" type="ORF">MNOR_LOCUS8062</name>
</gene>
<comment type="caution">
    <text evidence="1">The sequence shown here is derived from an EMBL/GenBank/DDBJ whole genome shotgun (WGS) entry which is preliminary data.</text>
</comment>
<accession>A0AAV2Q4K7</accession>
<reference evidence="1 2" key="1">
    <citation type="submission" date="2024-05" db="EMBL/GenBank/DDBJ databases">
        <authorList>
            <person name="Wallberg A."/>
        </authorList>
    </citation>
    <scope>NUCLEOTIDE SEQUENCE [LARGE SCALE GENOMIC DNA]</scope>
</reference>
<dbReference type="AlphaFoldDB" id="A0AAV2Q4K7"/>
<dbReference type="EMBL" id="CAXKWB010003664">
    <property type="protein sequence ID" value="CAL4069814.1"/>
    <property type="molecule type" value="Genomic_DNA"/>
</dbReference>
<evidence type="ECO:0000313" key="1">
    <source>
        <dbReference type="EMBL" id="CAL4069814.1"/>
    </source>
</evidence>